<dbReference type="GO" id="GO:0016788">
    <property type="term" value="F:hydrolase activity, acting on ester bonds"/>
    <property type="evidence" value="ECO:0007669"/>
    <property type="project" value="InterPro"/>
</dbReference>
<dbReference type="Proteomes" id="UP000006804">
    <property type="component" value="Chromosome"/>
</dbReference>
<evidence type="ECO:0000259" key="7">
    <source>
        <dbReference type="Pfam" id="PF01881"/>
    </source>
</evidence>
<dbReference type="PIRSF" id="PIRSF005054">
    <property type="entry name" value="PF1131"/>
    <property type="match status" value="1"/>
</dbReference>
<gene>
    <name evidence="8" type="ORF">Theth_1689</name>
</gene>
<evidence type="ECO:0000256" key="5">
    <source>
        <dbReference type="PIRSR" id="PIRSR005054-1"/>
    </source>
</evidence>
<dbReference type="CDD" id="cd21140">
    <property type="entry name" value="Cas6_I-like"/>
    <property type="match status" value="1"/>
</dbReference>
<proteinExistence type="inferred from homology"/>
<evidence type="ECO:0000313" key="8">
    <source>
        <dbReference type="EMBL" id="AEH51736.1"/>
    </source>
</evidence>
<dbReference type="STRING" id="688269.Theth_1689"/>
<reference evidence="8 9" key="1">
    <citation type="submission" date="2010-11" db="EMBL/GenBank/DDBJ databases">
        <title>The complete genome of Thermotoga thermarum DSM 5069.</title>
        <authorList>
            <consortium name="US DOE Joint Genome Institute (JGI-PGF)"/>
            <person name="Lucas S."/>
            <person name="Copeland A."/>
            <person name="Lapidus A."/>
            <person name="Bruce D."/>
            <person name="Goodwin L."/>
            <person name="Pitluck S."/>
            <person name="Kyrpides N."/>
            <person name="Mavromatis K."/>
            <person name="Ivanova N."/>
            <person name="Zeytun A."/>
            <person name="Brettin T."/>
            <person name="Detter J.C."/>
            <person name="Tapia R."/>
            <person name="Han C."/>
            <person name="Land M."/>
            <person name="Hauser L."/>
            <person name="Markowitz V."/>
            <person name="Cheng J.-F."/>
            <person name="Hugenholtz P."/>
            <person name="Woyke T."/>
            <person name="Wu D."/>
            <person name="Spring S."/>
            <person name="Schroeder M."/>
            <person name="Brambilla E."/>
            <person name="Klenk H.-P."/>
            <person name="Eisen J.A."/>
        </authorList>
    </citation>
    <scope>NUCLEOTIDE SEQUENCE [LARGE SCALE GENOMIC DNA]</scope>
    <source>
        <strain evidence="8 9">DSM 5069</strain>
    </source>
</reference>
<dbReference type="Pfam" id="PF21350">
    <property type="entry name" value="Cas6_I-A"/>
    <property type="match status" value="1"/>
</dbReference>
<evidence type="ECO:0000256" key="6">
    <source>
        <dbReference type="PIRSR" id="PIRSR005054-50"/>
    </source>
</evidence>
<dbReference type="OrthoDB" id="9797488at2"/>
<dbReference type="InterPro" id="IPR045747">
    <property type="entry name" value="CRISPR-assoc_prot_Cas6_N_sf"/>
</dbReference>
<feature type="active site" description="Proton acceptor" evidence="6">
    <location>
        <position position="29"/>
    </location>
</feature>
<dbReference type="EMBL" id="CP002351">
    <property type="protein sequence ID" value="AEH51736.1"/>
    <property type="molecule type" value="Genomic_DNA"/>
</dbReference>
<dbReference type="KEGG" id="tta:Theth_1689"/>
<dbReference type="Pfam" id="PF01881">
    <property type="entry name" value="Cas_Cas6_C"/>
    <property type="match status" value="1"/>
</dbReference>
<feature type="domain" description="CRISPR associated protein Cas6 C-terminal" evidence="7">
    <location>
        <begin position="123"/>
        <end position="246"/>
    </location>
</feature>
<dbReference type="AlphaFoldDB" id="F7YVR8"/>
<evidence type="ECO:0000313" key="9">
    <source>
        <dbReference type="Proteomes" id="UP000006804"/>
    </source>
</evidence>
<keyword evidence="9" id="KW-1185">Reference proteome</keyword>
<name>F7YVR8_9THEM</name>
<keyword evidence="3" id="KW-0051">Antiviral defense</keyword>
<evidence type="ECO:0000256" key="2">
    <source>
        <dbReference type="ARBA" id="ARBA00022884"/>
    </source>
</evidence>
<dbReference type="eggNOG" id="COG1583">
    <property type="taxonomic scope" value="Bacteria"/>
</dbReference>
<comment type="similarity">
    <text evidence="1 4">Belongs to the CRISPR-associated protein Cas6/Cse3/CasE family.</text>
</comment>
<comment type="function">
    <text evidence="4">CRISPR (clustered regularly interspaced short palindromic repeat), is an adaptive immune system that provides protection against mobile genetic elements (viruses, transposable elements and conjugative plasmids). CRISPR clusters contain sequences complementary to antecedent mobile elements and target invading nucleic acids. CRISPR clusters are transcribed and processed into CRISPR RNA (crRNA).</text>
</comment>
<sequence>MLLRLKISFSAYPCSIPLNYNYHLAAFIYKRLKIADEALASILHESGYGGFKLFTFSQLFLTMYTVNKDVLILKEGCKGTWFVSSINDDFLKAFMSSLLQKPYLEICGENFEIVEIEVPTNIEFSSRMKFKMLSPMVLSIPVEFKGKLSHKYLVPSDPEYQNAFERNLKKKFMAIYGKESTGSVKIYPDWEYISSRSKITKLIQIKDTFIKACLFPFEVEGDVELIKIGYEAGFGEKNAMGFGMVECV</sequence>
<dbReference type="GO" id="GO:0051607">
    <property type="term" value="P:defense response to virus"/>
    <property type="evidence" value="ECO:0007669"/>
    <property type="project" value="UniProtKB-KW"/>
</dbReference>
<evidence type="ECO:0000256" key="1">
    <source>
        <dbReference type="ARBA" id="ARBA00005937"/>
    </source>
</evidence>
<dbReference type="RefSeq" id="WP_013932944.1">
    <property type="nucleotide sequence ID" value="NC_015707.1"/>
</dbReference>
<dbReference type="Gene3D" id="3.30.70.1890">
    <property type="match status" value="1"/>
</dbReference>
<accession>F7YVR8</accession>
<feature type="active site" description="Proton donor" evidence="6">
    <location>
        <position position="44"/>
    </location>
</feature>
<keyword evidence="2" id="KW-0694">RNA-binding</keyword>
<evidence type="ECO:0000256" key="4">
    <source>
        <dbReference type="PIRNR" id="PIRNR005054"/>
    </source>
</evidence>
<dbReference type="InterPro" id="IPR010156">
    <property type="entry name" value="CRISPR-assoc_prot_Cas6"/>
</dbReference>
<dbReference type="HOGENOM" id="CLU_089858_1_0_0"/>
<dbReference type="NCBIfam" id="TIGR01877">
    <property type="entry name" value="cas_cas6"/>
    <property type="match status" value="1"/>
</dbReference>
<dbReference type="GO" id="GO:0003723">
    <property type="term" value="F:RNA binding"/>
    <property type="evidence" value="ECO:0007669"/>
    <property type="project" value="UniProtKB-KW"/>
</dbReference>
<dbReference type="PANTHER" id="PTHR36984:SF1">
    <property type="entry name" value="CRISPR-ASSOCIATED ENDORIBONUCLEASE CAS6 1"/>
    <property type="match status" value="1"/>
</dbReference>
<feature type="site" description="Transition state stabilizer" evidence="5">
    <location>
        <position position="52"/>
    </location>
</feature>
<dbReference type="PANTHER" id="PTHR36984">
    <property type="entry name" value="CRISPR-ASSOCIATED ENDORIBONUCLEASE CAS6 1"/>
    <property type="match status" value="1"/>
</dbReference>
<dbReference type="Gene3D" id="3.30.70.1900">
    <property type="match status" value="1"/>
</dbReference>
<evidence type="ECO:0000256" key="3">
    <source>
        <dbReference type="ARBA" id="ARBA00023118"/>
    </source>
</evidence>
<dbReference type="PATRIC" id="fig|688269.3.peg.1736"/>
<organism evidence="8 9">
    <name type="scientific">Pseudothermotoga thermarum DSM 5069</name>
    <dbReference type="NCBI Taxonomy" id="688269"/>
    <lineage>
        <taxon>Bacteria</taxon>
        <taxon>Thermotogati</taxon>
        <taxon>Thermotogota</taxon>
        <taxon>Thermotogae</taxon>
        <taxon>Thermotogales</taxon>
        <taxon>Thermotogaceae</taxon>
        <taxon>Pseudothermotoga</taxon>
    </lineage>
</organism>
<protein>
    <recommendedName>
        <fullName evidence="4">CRISPR-associated endoribonuclease</fullName>
    </recommendedName>
</protein>
<dbReference type="InterPro" id="IPR049435">
    <property type="entry name" value="Cas_Cas6_C"/>
</dbReference>